<protein>
    <submittedName>
        <fullName evidence="2">Uncharacterized protein</fullName>
    </submittedName>
</protein>
<feature type="compositionally biased region" description="Basic and acidic residues" evidence="1">
    <location>
        <begin position="77"/>
        <end position="102"/>
    </location>
</feature>
<keyword evidence="3" id="KW-1185">Reference proteome</keyword>
<accession>A0ABN1YQ48</accession>
<evidence type="ECO:0000256" key="1">
    <source>
        <dbReference type="SAM" id="MobiDB-lite"/>
    </source>
</evidence>
<comment type="caution">
    <text evidence="2">The sequence shown here is derived from an EMBL/GenBank/DDBJ whole genome shotgun (WGS) entry which is preliminary data.</text>
</comment>
<name>A0ABN1YQ48_9ACTN</name>
<dbReference type="EMBL" id="BAAAIZ010000009">
    <property type="protein sequence ID" value="GAA1416513.1"/>
    <property type="molecule type" value="Genomic_DNA"/>
</dbReference>
<evidence type="ECO:0000313" key="2">
    <source>
        <dbReference type="EMBL" id="GAA1416513.1"/>
    </source>
</evidence>
<gene>
    <name evidence="2" type="ORF">GCM10009601_08730</name>
</gene>
<feature type="region of interest" description="Disordered" evidence="1">
    <location>
        <begin position="1"/>
        <end position="54"/>
    </location>
</feature>
<feature type="region of interest" description="Disordered" evidence="1">
    <location>
        <begin position="68"/>
        <end position="102"/>
    </location>
</feature>
<organism evidence="2 3">
    <name type="scientific">Streptomyces thermospinosisporus</name>
    <dbReference type="NCBI Taxonomy" id="161482"/>
    <lineage>
        <taxon>Bacteria</taxon>
        <taxon>Bacillati</taxon>
        <taxon>Actinomycetota</taxon>
        <taxon>Actinomycetes</taxon>
        <taxon>Kitasatosporales</taxon>
        <taxon>Streptomycetaceae</taxon>
        <taxon>Streptomyces</taxon>
    </lineage>
</organism>
<proteinExistence type="predicted"/>
<evidence type="ECO:0000313" key="3">
    <source>
        <dbReference type="Proteomes" id="UP001500973"/>
    </source>
</evidence>
<feature type="compositionally biased region" description="Low complexity" evidence="1">
    <location>
        <begin position="38"/>
        <end position="52"/>
    </location>
</feature>
<sequence length="102" mass="10832">MVGGDLADVDDLVPAESQRGADEDELGEGEEAGHQGDRAGAAHPAGPARSGRLFASPLAYEEGAAALGHRPPLLSDRLPDRLSDRHVNRNIRKSENVDNLTR</sequence>
<dbReference type="Proteomes" id="UP001500973">
    <property type="component" value="Unassembled WGS sequence"/>
</dbReference>
<reference evidence="2 3" key="1">
    <citation type="journal article" date="2019" name="Int. J. Syst. Evol. Microbiol.">
        <title>The Global Catalogue of Microorganisms (GCM) 10K type strain sequencing project: providing services to taxonomists for standard genome sequencing and annotation.</title>
        <authorList>
            <consortium name="The Broad Institute Genomics Platform"/>
            <consortium name="The Broad Institute Genome Sequencing Center for Infectious Disease"/>
            <person name="Wu L."/>
            <person name="Ma J."/>
        </authorList>
    </citation>
    <scope>NUCLEOTIDE SEQUENCE [LARGE SCALE GENOMIC DNA]</scope>
    <source>
        <strain evidence="2 3">JCM 11756</strain>
    </source>
</reference>